<dbReference type="Proteomes" id="UP000677228">
    <property type="component" value="Unassembled WGS sequence"/>
</dbReference>
<evidence type="ECO:0000313" key="4">
    <source>
        <dbReference type="EMBL" id="CAF3657731.1"/>
    </source>
</evidence>
<evidence type="ECO:0000256" key="1">
    <source>
        <dbReference type="PROSITE-ProRule" id="PRU00339"/>
    </source>
</evidence>
<dbReference type="Gene3D" id="1.25.40.10">
    <property type="entry name" value="Tetratricopeptide repeat domain"/>
    <property type="match status" value="1"/>
</dbReference>
<accession>A0A813XGT3</accession>
<dbReference type="Proteomes" id="UP000681722">
    <property type="component" value="Unassembled WGS sequence"/>
</dbReference>
<dbReference type="EMBL" id="CAJOBC010001129">
    <property type="protein sequence ID" value="CAF3657731.1"/>
    <property type="molecule type" value="Genomic_DNA"/>
</dbReference>
<dbReference type="OrthoDB" id="1658288at2759"/>
<evidence type="ECO:0000313" key="6">
    <source>
        <dbReference type="Proteomes" id="UP000663829"/>
    </source>
</evidence>
<keyword evidence="6" id="KW-1185">Reference proteome</keyword>
<protein>
    <recommendedName>
        <fullName evidence="7">Tetratricopeptide repeat protein</fullName>
    </recommendedName>
</protein>
<sequence>LIKMGQFSKTIKYFENLLNQTTLNDNERYGILAYKSDAYNSNQEFDLGLKYSVSEFNMQTNLYQGSWILPFKLMSLAQIHFAQDNYDLALESYKFALKLFDNENNFKRPAIIHSNIGQIHYLKIDFFSALKHFQQSLEIFMELHSENFDEIISLNYHIAIQHLKELQFDEKNINSLLSVSTIGECETIINKR</sequence>
<evidence type="ECO:0000313" key="2">
    <source>
        <dbReference type="EMBL" id="CAF0870403.1"/>
    </source>
</evidence>
<dbReference type="Proteomes" id="UP000663829">
    <property type="component" value="Unassembled WGS sequence"/>
</dbReference>
<evidence type="ECO:0008006" key="7">
    <source>
        <dbReference type="Google" id="ProtNLM"/>
    </source>
</evidence>
<evidence type="ECO:0000313" key="3">
    <source>
        <dbReference type="EMBL" id="CAF1032991.1"/>
    </source>
</evidence>
<feature type="non-terminal residue" evidence="2">
    <location>
        <position position="1"/>
    </location>
</feature>
<gene>
    <name evidence="2" type="ORF">GPM918_LOCUS7068</name>
    <name evidence="3" type="ORF">OVA965_LOCUS16088</name>
    <name evidence="4" type="ORF">SRO942_LOCUS7068</name>
    <name evidence="5" type="ORF">TMI583_LOCUS16097</name>
</gene>
<dbReference type="InterPro" id="IPR011990">
    <property type="entry name" value="TPR-like_helical_dom_sf"/>
</dbReference>
<dbReference type="SUPFAM" id="SSF48452">
    <property type="entry name" value="TPR-like"/>
    <property type="match status" value="1"/>
</dbReference>
<reference evidence="2" key="1">
    <citation type="submission" date="2021-02" db="EMBL/GenBank/DDBJ databases">
        <authorList>
            <person name="Nowell W R."/>
        </authorList>
    </citation>
    <scope>NUCLEOTIDE SEQUENCE</scope>
</reference>
<keyword evidence="1" id="KW-0802">TPR repeat</keyword>
<dbReference type="Pfam" id="PF13424">
    <property type="entry name" value="TPR_12"/>
    <property type="match status" value="1"/>
</dbReference>
<dbReference type="AlphaFoldDB" id="A0A813XGT3"/>
<feature type="repeat" description="TPR" evidence="1">
    <location>
        <begin position="70"/>
        <end position="103"/>
    </location>
</feature>
<dbReference type="EMBL" id="CAJNOK010007390">
    <property type="protein sequence ID" value="CAF1032991.1"/>
    <property type="molecule type" value="Genomic_DNA"/>
</dbReference>
<dbReference type="Proteomes" id="UP000682733">
    <property type="component" value="Unassembled WGS sequence"/>
</dbReference>
<comment type="caution">
    <text evidence="2">The sequence shown here is derived from an EMBL/GenBank/DDBJ whole genome shotgun (WGS) entry which is preliminary data.</text>
</comment>
<dbReference type="SMART" id="SM00028">
    <property type="entry name" value="TPR"/>
    <property type="match status" value="2"/>
</dbReference>
<dbReference type="PROSITE" id="PS50005">
    <property type="entry name" value="TPR"/>
    <property type="match status" value="1"/>
</dbReference>
<name>A0A813XGT3_9BILA</name>
<evidence type="ECO:0000313" key="5">
    <source>
        <dbReference type="EMBL" id="CAF3801250.1"/>
    </source>
</evidence>
<dbReference type="InterPro" id="IPR019734">
    <property type="entry name" value="TPR_rpt"/>
</dbReference>
<proteinExistence type="predicted"/>
<organism evidence="2 6">
    <name type="scientific">Didymodactylos carnosus</name>
    <dbReference type="NCBI Taxonomy" id="1234261"/>
    <lineage>
        <taxon>Eukaryota</taxon>
        <taxon>Metazoa</taxon>
        <taxon>Spiralia</taxon>
        <taxon>Gnathifera</taxon>
        <taxon>Rotifera</taxon>
        <taxon>Eurotatoria</taxon>
        <taxon>Bdelloidea</taxon>
        <taxon>Philodinida</taxon>
        <taxon>Philodinidae</taxon>
        <taxon>Didymodactylos</taxon>
    </lineage>
</organism>
<dbReference type="EMBL" id="CAJOBA010007401">
    <property type="protein sequence ID" value="CAF3801250.1"/>
    <property type="molecule type" value="Genomic_DNA"/>
</dbReference>
<dbReference type="EMBL" id="CAJNOQ010001129">
    <property type="protein sequence ID" value="CAF0870403.1"/>
    <property type="molecule type" value="Genomic_DNA"/>
</dbReference>